<dbReference type="PROSITE" id="PS51352">
    <property type="entry name" value="THIOREDOXIN_2"/>
    <property type="match status" value="1"/>
</dbReference>
<dbReference type="InterPro" id="IPR050553">
    <property type="entry name" value="Thioredoxin_ResA/DsbE_sf"/>
</dbReference>
<dbReference type="OrthoDB" id="1097547at2"/>
<gene>
    <name evidence="3" type="ORF">JCM15548_11195</name>
</gene>
<reference evidence="3 4" key="1">
    <citation type="journal article" date="2015" name="Microbes Environ.">
        <title>Distribution and evolution of nitrogen fixation genes in the phylum bacteroidetes.</title>
        <authorList>
            <person name="Inoue J."/>
            <person name="Oshima K."/>
            <person name="Suda W."/>
            <person name="Sakamoto M."/>
            <person name="Iino T."/>
            <person name="Noda S."/>
            <person name="Hongoh Y."/>
            <person name="Hattori M."/>
            <person name="Ohkuma M."/>
        </authorList>
    </citation>
    <scope>NUCLEOTIDE SEQUENCE [LARGE SCALE GENOMIC DNA]</scope>
    <source>
        <strain evidence="3">JCM 15548</strain>
    </source>
</reference>
<dbReference type="InterPro" id="IPR013766">
    <property type="entry name" value="Thioredoxin_domain"/>
</dbReference>
<protein>
    <recommendedName>
        <fullName evidence="2">Thioredoxin domain-containing protein</fullName>
    </recommendedName>
</protein>
<dbReference type="GO" id="GO:0016209">
    <property type="term" value="F:antioxidant activity"/>
    <property type="evidence" value="ECO:0007669"/>
    <property type="project" value="InterPro"/>
</dbReference>
<dbReference type="PANTHER" id="PTHR42852:SF13">
    <property type="entry name" value="PROTEIN DIPZ"/>
    <property type="match status" value="1"/>
</dbReference>
<feature type="chain" id="PRO_5002428389" description="Thioredoxin domain-containing protein" evidence="1">
    <location>
        <begin position="22"/>
        <end position="486"/>
    </location>
</feature>
<sequence length="486" mass="56679">MTLKTILIACCLSLAFGTIGAQGSPDSTRFYGHAPEYAGVHIVFETYTNFLIPSTSPVVSVPINDDGTFDFTFPLSETTFAFADLGRFRATIYLEPGQSYQLVFPPFQPKTEVERLNPHFQQEEVLLGIANAESRLLNRNMAEFDAELDFFLSENALQLFLQSDTTRTREFQSALNKKYSFDHPVFHRHKQLSFLKLWQPAMRRQERQLMADLMNRPVAYHLPIYWDVFNSLFKGFFPGGFSREVRPEILGSIGQRRPFHQIVDSAMQDTLFTNRTLTEIVILHGLYEAFYNKTLTEATILHILQNAHTDASTQQNREMARQFYQKTSSLRPGTEAPDFQLTDAKGKEKRLKDYRGKFVYLNFIHTQNYACQKDLMVLEQFYRGMRKELEIVTIVLDESYESMERFVKNHPYKWDFLHFANAPQILETYNIMAVPAYYLINPHGQLSLSPAPAPEENFRERFAEHFIEFQREELRRNPPQERSIFR</sequence>
<proteinExistence type="predicted"/>
<dbReference type="Proteomes" id="UP000032900">
    <property type="component" value="Unassembled WGS sequence"/>
</dbReference>
<comment type="caution">
    <text evidence="3">The sequence shown here is derived from an EMBL/GenBank/DDBJ whole genome shotgun (WGS) entry which is preliminary data.</text>
</comment>
<dbReference type="CDD" id="cd02966">
    <property type="entry name" value="TlpA_like_family"/>
    <property type="match status" value="1"/>
</dbReference>
<dbReference type="EMBL" id="BAZW01000006">
    <property type="protein sequence ID" value="GAO29040.1"/>
    <property type="molecule type" value="Genomic_DNA"/>
</dbReference>
<keyword evidence="1" id="KW-0732">Signal</keyword>
<dbReference type="SUPFAM" id="SSF52833">
    <property type="entry name" value="Thioredoxin-like"/>
    <property type="match status" value="1"/>
</dbReference>
<evidence type="ECO:0000313" key="3">
    <source>
        <dbReference type="EMBL" id="GAO29040.1"/>
    </source>
</evidence>
<dbReference type="AlphaFoldDB" id="A0A0E9LW02"/>
<dbReference type="Pfam" id="PF00578">
    <property type="entry name" value="AhpC-TSA"/>
    <property type="match status" value="1"/>
</dbReference>
<dbReference type="STRING" id="1236989.JCM15548_11195"/>
<accession>A0A0E9LW02</accession>
<name>A0A0E9LW02_9BACT</name>
<dbReference type="GO" id="GO:0016491">
    <property type="term" value="F:oxidoreductase activity"/>
    <property type="evidence" value="ECO:0007669"/>
    <property type="project" value="InterPro"/>
</dbReference>
<dbReference type="InterPro" id="IPR036249">
    <property type="entry name" value="Thioredoxin-like_sf"/>
</dbReference>
<organism evidence="3 4">
    <name type="scientific">Geofilum rubicundum JCM 15548</name>
    <dbReference type="NCBI Taxonomy" id="1236989"/>
    <lineage>
        <taxon>Bacteria</taxon>
        <taxon>Pseudomonadati</taxon>
        <taxon>Bacteroidota</taxon>
        <taxon>Bacteroidia</taxon>
        <taxon>Marinilabiliales</taxon>
        <taxon>Marinilabiliaceae</taxon>
        <taxon>Geofilum</taxon>
    </lineage>
</organism>
<feature type="signal peptide" evidence="1">
    <location>
        <begin position="1"/>
        <end position="21"/>
    </location>
</feature>
<dbReference type="RefSeq" id="WP_062122832.1">
    <property type="nucleotide sequence ID" value="NZ_BAZW01000006.1"/>
</dbReference>
<feature type="domain" description="Thioredoxin" evidence="2">
    <location>
        <begin position="330"/>
        <end position="468"/>
    </location>
</feature>
<evidence type="ECO:0000259" key="2">
    <source>
        <dbReference type="PROSITE" id="PS51352"/>
    </source>
</evidence>
<dbReference type="InterPro" id="IPR000866">
    <property type="entry name" value="AhpC/TSA"/>
</dbReference>
<evidence type="ECO:0000313" key="4">
    <source>
        <dbReference type="Proteomes" id="UP000032900"/>
    </source>
</evidence>
<evidence type="ECO:0000256" key="1">
    <source>
        <dbReference type="SAM" id="SignalP"/>
    </source>
</evidence>
<dbReference type="Gene3D" id="3.40.30.10">
    <property type="entry name" value="Glutaredoxin"/>
    <property type="match status" value="1"/>
</dbReference>
<dbReference type="PANTHER" id="PTHR42852">
    <property type="entry name" value="THIOL:DISULFIDE INTERCHANGE PROTEIN DSBE"/>
    <property type="match status" value="1"/>
</dbReference>
<keyword evidence="4" id="KW-1185">Reference proteome</keyword>